<reference evidence="2" key="1">
    <citation type="submission" date="2015-04" db="EMBL/GenBank/DDBJ databases">
        <title>The genome sequence of the plant pathogenic Rhizarian Plasmodiophora brassicae reveals insights in its biotrophic life cycle and the origin of chitin synthesis.</title>
        <authorList>
            <person name="Schwelm A."/>
            <person name="Fogelqvist J."/>
            <person name="Knaust A."/>
            <person name="Julke S."/>
            <person name="Lilja T."/>
            <person name="Dhandapani V."/>
            <person name="Bonilla-Rosso G."/>
            <person name="Karlsson M."/>
            <person name="Shevchenko A."/>
            <person name="Choi S.R."/>
            <person name="Kim H.G."/>
            <person name="Park J.Y."/>
            <person name="Lim Y.P."/>
            <person name="Ludwig-Muller J."/>
            <person name="Dixelius C."/>
        </authorList>
    </citation>
    <scope>NUCLEOTIDE SEQUENCE</scope>
    <source>
        <tissue evidence="2">Potato root galls</tissue>
    </source>
</reference>
<feature type="region of interest" description="Disordered" evidence="1">
    <location>
        <begin position="1"/>
        <end position="25"/>
    </location>
</feature>
<name>A0A0H5QGP1_9EUKA</name>
<organism evidence="2">
    <name type="scientific">Spongospora subterranea</name>
    <dbReference type="NCBI Taxonomy" id="70186"/>
    <lineage>
        <taxon>Eukaryota</taxon>
        <taxon>Sar</taxon>
        <taxon>Rhizaria</taxon>
        <taxon>Endomyxa</taxon>
        <taxon>Phytomyxea</taxon>
        <taxon>Plasmodiophorida</taxon>
        <taxon>Plasmodiophoridae</taxon>
        <taxon>Spongospora</taxon>
    </lineage>
</organism>
<dbReference type="AlphaFoldDB" id="A0A0H5QGP1"/>
<accession>A0A0H5QGP1</accession>
<proteinExistence type="predicted"/>
<dbReference type="EMBL" id="HACM01000029">
    <property type="protein sequence ID" value="CRZ00471.1"/>
    <property type="molecule type" value="Transcribed_RNA"/>
</dbReference>
<feature type="non-terminal residue" evidence="2">
    <location>
        <position position="313"/>
    </location>
</feature>
<feature type="compositionally biased region" description="Polar residues" evidence="1">
    <location>
        <begin position="1"/>
        <end position="15"/>
    </location>
</feature>
<evidence type="ECO:0000313" key="2">
    <source>
        <dbReference type="EMBL" id="CRZ00471.1"/>
    </source>
</evidence>
<evidence type="ECO:0000256" key="1">
    <source>
        <dbReference type="SAM" id="MobiDB-lite"/>
    </source>
</evidence>
<sequence>MNTSQFKEPPNQSRPQIPRLKIGNPMNTPIMTERESDNTWNTANALASSLAGPGRPTPAQLPAIRPHNSLNTSEDRHQDFTTTNKKFFNEREGLTERAVIRRVIPTRNIVFGDDLSLYKTSAVQSLFPASVTQSARRHHHDPVSRFTTAARTEPTDYQTTSLHDFQLPAVKIGSYRSAKSINPKTRTLSFLSANSDTESWQSNSARNFNGNPHVEENVAIVAEPTRTDKSAMMTEGERDLVGHIAATTKGRFARASWPLDCGRNSSSFDTENISQFCPKALAPGQVAISAKKKSGKSNIKVTFSGQFGNVDRV</sequence>
<protein>
    <submittedName>
        <fullName evidence="2">Uncharacterized protein</fullName>
    </submittedName>
</protein>